<comment type="caution">
    <text evidence="1">The sequence shown here is derived from an EMBL/GenBank/DDBJ whole genome shotgun (WGS) entry which is preliminary data.</text>
</comment>
<keyword evidence="2" id="KW-1185">Reference proteome</keyword>
<accession>A0A2P5E035</accession>
<protein>
    <submittedName>
        <fullName evidence="1">Uncharacterized protein</fullName>
    </submittedName>
</protein>
<evidence type="ECO:0000313" key="2">
    <source>
        <dbReference type="Proteomes" id="UP000237000"/>
    </source>
</evidence>
<evidence type="ECO:0000313" key="1">
    <source>
        <dbReference type="EMBL" id="PON78880.1"/>
    </source>
</evidence>
<sequence length="195" mass="21781">MTTKTIDERLNVVEERLFEICTECHRTLALIKMALQRISKLEQGLNTSLNKISILEQLGSHEEERVNPEDLSLGALDEEFLCSSCSHLGSTEKLGPSEWGKGAQGSEFICYGFNTVNLDSLPIILRRAFEHAVPKQLMIDAPFRVLLFGGLTLSQVNSAKEISALVIGYMEFGKLEFVGKMFLGCDHQTSTLRTR</sequence>
<dbReference type="OrthoDB" id="10418852at2759"/>
<dbReference type="STRING" id="63057.A0A2P5E035"/>
<dbReference type="EMBL" id="JXTC01000239">
    <property type="protein sequence ID" value="PON78880.1"/>
    <property type="molecule type" value="Genomic_DNA"/>
</dbReference>
<proteinExistence type="predicted"/>
<dbReference type="Proteomes" id="UP000237000">
    <property type="component" value="Unassembled WGS sequence"/>
</dbReference>
<dbReference type="AlphaFoldDB" id="A0A2P5E035"/>
<organism evidence="1 2">
    <name type="scientific">Trema orientale</name>
    <name type="common">Charcoal tree</name>
    <name type="synonym">Celtis orientalis</name>
    <dbReference type="NCBI Taxonomy" id="63057"/>
    <lineage>
        <taxon>Eukaryota</taxon>
        <taxon>Viridiplantae</taxon>
        <taxon>Streptophyta</taxon>
        <taxon>Embryophyta</taxon>
        <taxon>Tracheophyta</taxon>
        <taxon>Spermatophyta</taxon>
        <taxon>Magnoliopsida</taxon>
        <taxon>eudicotyledons</taxon>
        <taxon>Gunneridae</taxon>
        <taxon>Pentapetalae</taxon>
        <taxon>rosids</taxon>
        <taxon>fabids</taxon>
        <taxon>Rosales</taxon>
        <taxon>Cannabaceae</taxon>
        <taxon>Trema</taxon>
    </lineage>
</organism>
<reference evidence="2" key="1">
    <citation type="submission" date="2016-06" db="EMBL/GenBank/DDBJ databases">
        <title>Parallel loss of symbiosis genes in relatives of nitrogen-fixing non-legume Parasponia.</title>
        <authorList>
            <person name="Van Velzen R."/>
            <person name="Holmer R."/>
            <person name="Bu F."/>
            <person name="Rutten L."/>
            <person name="Van Zeijl A."/>
            <person name="Liu W."/>
            <person name="Santuari L."/>
            <person name="Cao Q."/>
            <person name="Sharma T."/>
            <person name="Shen D."/>
            <person name="Roswanjaya Y."/>
            <person name="Wardhani T."/>
            <person name="Kalhor M.S."/>
            <person name="Jansen J."/>
            <person name="Van den Hoogen J."/>
            <person name="Gungor B."/>
            <person name="Hartog M."/>
            <person name="Hontelez J."/>
            <person name="Verver J."/>
            <person name="Yang W.-C."/>
            <person name="Schijlen E."/>
            <person name="Repin R."/>
            <person name="Schilthuizen M."/>
            <person name="Schranz E."/>
            <person name="Heidstra R."/>
            <person name="Miyata K."/>
            <person name="Fedorova E."/>
            <person name="Kohlen W."/>
            <person name="Bisseling T."/>
            <person name="Smit S."/>
            <person name="Geurts R."/>
        </authorList>
    </citation>
    <scope>NUCLEOTIDE SEQUENCE [LARGE SCALE GENOMIC DNA]</scope>
    <source>
        <strain evidence="2">cv. RG33-2</strain>
    </source>
</reference>
<dbReference type="InParanoid" id="A0A2P5E035"/>
<gene>
    <name evidence="1" type="ORF">TorRG33x02_237080</name>
</gene>
<name>A0A2P5E035_TREOI</name>